<dbReference type="EMBL" id="JAUSUR010000001">
    <property type="protein sequence ID" value="MDQ0359934.1"/>
    <property type="molecule type" value="Genomic_DNA"/>
</dbReference>
<dbReference type="CDD" id="cd06325">
    <property type="entry name" value="PBP1_ABC_unchar_transporter"/>
    <property type="match status" value="1"/>
</dbReference>
<dbReference type="Pfam" id="PF04392">
    <property type="entry name" value="ABC_sub_bind"/>
    <property type="match status" value="1"/>
</dbReference>
<keyword evidence="2" id="KW-1185">Reference proteome</keyword>
<dbReference type="PANTHER" id="PTHR35271">
    <property type="entry name" value="ABC TRANSPORTER, SUBSTRATE-BINDING LIPOPROTEIN-RELATED"/>
    <property type="match status" value="1"/>
</dbReference>
<proteinExistence type="predicted"/>
<comment type="caution">
    <text evidence="1">The sequence shown here is derived from an EMBL/GenBank/DDBJ whole genome shotgun (WGS) entry which is preliminary data.</text>
</comment>
<dbReference type="RefSeq" id="WP_307405461.1">
    <property type="nucleotide sequence ID" value="NZ_JAUSUR010000001.1"/>
</dbReference>
<dbReference type="Proteomes" id="UP001230220">
    <property type="component" value="Unassembled WGS sequence"/>
</dbReference>
<evidence type="ECO:0000313" key="2">
    <source>
        <dbReference type="Proteomes" id="UP001230220"/>
    </source>
</evidence>
<gene>
    <name evidence="1" type="ORF">J2S15_000665</name>
</gene>
<dbReference type="PROSITE" id="PS51257">
    <property type="entry name" value="PROKAR_LIPOPROTEIN"/>
    <property type="match status" value="1"/>
</dbReference>
<dbReference type="InterPro" id="IPR007487">
    <property type="entry name" value="ABC_transpt-TYRBP-like"/>
</dbReference>
<name>A0ABU0DZ71_9FIRM</name>
<accession>A0ABU0DZ71</accession>
<dbReference type="PANTHER" id="PTHR35271:SF1">
    <property type="entry name" value="ABC TRANSPORTER, SUBSTRATE-BINDING LIPOPROTEIN"/>
    <property type="match status" value="1"/>
</dbReference>
<organism evidence="1 2">
    <name type="scientific">Breznakia pachnodae</name>
    <dbReference type="NCBI Taxonomy" id="265178"/>
    <lineage>
        <taxon>Bacteria</taxon>
        <taxon>Bacillati</taxon>
        <taxon>Bacillota</taxon>
        <taxon>Erysipelotrichia</taxon>
        <taxon>Erysipelotrichales</taxon>
        <taxon>Erysipelotrichaceae</taxon>
        <taxon>Breznakia</taxon>
    </lineage>
</organism>
<sequence>MKRLKIGIIVCLCIVFMGGCSSSKSEEKVKIGIVQISEHESLNIIREAYIEEFESLGYNEDNSEIIYQNANGDMTNLKTIMEQMAADDVDIIVPISTPCAQVAAPYADDIPVVFAAVSDPVAAGLMDDLEHPNNNITGVSNEIQVDQILNAGMTLYPEMKTLGLLYSSGEVNAVSSIEKAKSYAKEHNLEIVEVAINNTADIQSAVQTLNEQVDAIFIPNDNTIINAMDIVTPLTREAKIPTFCGVDTFVKSGGLLNVGIDYVEIGKEAAQMSKKILDGTPVEELPVKVFKENLNLYVNETTAKELGITFDSLVDSYPVVTFE</sequence>
<dbReference type="SUPFAM" id="SSF53822">
    <property type="entry name" value="Periplasmic binding protein-like I"/>
    <property type="match status" value="1"/>
</dbReference>
<dbReference type="InterPro" id="IPR028082">
    <property type="entry name" value="Peripla_BP_I"/>
</dbReference>
<reference evidence="1 2" key="1">
    <citation type="submission" date="2023-07" db="EMBL/GenBank/DDBJ databases">
        <title>Genomic Encyclopedia of Type Strains, Phase IV (KMG-IV): sequencing the most valuable type-strain genomes for metagenomic binning, comparative biology and taxonomic classification.</title>
        <authorList>
            <person name="Goeker M."/>
        </authorList>
    </citation>
    <scope>NUCLEOTIDE SEQUENCE [LARGE SCALE GENOMIC DNA]</scope>
    <source>
        <strain evidence="1 2">DSM 16784</strain>
    </source>
</reference>
<protein>
    <submittedName>
        <fullName evidence="1">ABC transport system substrate-binding protein</fullName>
    </submittedName>
</protein>
<evidence type="ECO:0000313" key="1">
    <source>
        <dbReference type="EMBL" id="MDQ0359934.1"/>
    </source>
</evidence>
<dbReference type="Gene3D" id="3.40.50.2300">
    <property type="match status" value="2"/>
</dbReference>